<evidence type="ECO:0000313" key="1">
    <source>
        <dbReference type="EMBL" id="CDQ90903.1"/>
    </source>
</evidence>
<dbReference type="Proteomes" id="UP000193380">
    <property type="component" value="Unassembled WGS sequence"/>
</dbReference>
<name>A0A060YG76_ONCMY</name>
<sequence>MFLFFSRSLQWTYREQPDDANSEVCSESKIATTKYPCLKPTGEVTTCYR</sequence>
<dbReference type="PaxDb" id="8022-A0A060YG76"/>
<dbReference type="EMBL" id="FR911104">
    <property type="protein sequence ID" value="CDQ90903.1"/>
    <property type="molecule type" value="Genomic_DNA"/>
</dbReference>
<dbReference type="STRING" id="8022.A0A060YG76"/>
<dbReference type="AlphaFoldDB" id="A0A060YG76"/>
<gene>
    <name evidence="1" type="ORF">GSONMT00051266001</name>
</gene>
<protein>
    <submittedName>
        <fullName evidence="1">Uncharacterized protein</fullName>
    </submittedName>
</protein>
<proteinExistence type="predicted"/>
<accession>A0A060YG76</accession>
<reference evidence="1" key="1">
    <citation type="journal article" date="2014" name="Nat. Commun.">
        <title>The rainbow trout genome provides novel insights into evolution after whole-genome duplication in vertebrates.</title>
        <authorList>
            <person name="Berthelot C."/>
            <person name="Brunet F."/>
            <person name="Chalopin D."/>
            <person name="Juanchich A."/>
            <person name="Bernard M."/>
            <person name="Noel B."/>
            <person name="Bento P."/>
            <person name="Da Silva C."/>
            <person name="Labadie K."/>
            <person name="Alberti A."/>
            <person name="Aury J.M."/>
            <person name="Louis A."/>
            <person name="Dehais P."/>
            <person name="Bardou P."/>
            <person name="Montfort J."/>
            <person name="Klopp C."/>
            <person name="Cabau C."/>
            <person name="Gaspin C."/>
            <person name="Thorgaard G.H."/>
            <person name="Boussaha M."/>
            <person name="Quillet E."/>
            <person name="Guyomard R."/>
            <person name="Galiana D."/>
            <person name="Bobe J."/>
            <person name="Volff J.N."/>
            <person name="Genet C."/>
            <person name="Wincker P."/>
            <person name="Jaillon O."/>
            <person name="Roest Crollius H."/>
            <person name="Guiguen Y."/>
        </authorList>
    </citation>
    <scope>NUCLEOTIDE SEQUENCE [LARGE SCALE GENOMIC DNA]</scope>
</reference>
<evidence type="ECO:0000313" key="2">
    <source>
        <dbReference type="Proteomes" id="UP000193380"/>
    </source>
</evidence>
<organism evidence="1 2">
    <name type="scientific">Oncorhynchus mykiss</name>
    <name type="common">Rainbow trout</name>
    <name type="synonym">Salmo gairdneri</name>
    <dbReference type="NCBI Taxonomy" id="8022"/>
    <lineage>
        <taxon>Eukaryota</taxon>
        <taxon>Metazoa</taxon>
        <taxon>Chordata</taxon>
        <taxon>Craniata</taxon>
        <taxon>Vertebrata</taxon>
        <taxon>Euteleostomi</taxon>
        <taxon>Actinopterygii</taxon>
        <taxon>Neopterygii</taxon>
        <taxon>Teleostei</taxon>
        <taxon>Protacanthopterygii</taxon>
        <taxon>Salmoniformes</taxon>
        <taxon>Salmonidae</taxon>
        <taxon>Salmoninae</taxon>
        <taxon>Oncorhynchus</taxon>
    </lineage>
</organism>
<reference evidence="1" key="2">
    <citation type="submission" date="2014-03" db="EMBL/GenBank/DDBJ databases">
        <authorList>
            <person name="Genoscope - CEA"/>
        </authorList>
    </citation>
    <scope>NUCLEOTIDE SEQUENCE</scope>
</reference>